<dbReference type="InterPro" id="IPR024311">
    <property type="entry name" value="Lipocalin-like"/>
</dbReference>
<accession>A0A562L8C9</accession>
<evidence type="ECO:0000256" key="1">
    <source>
        <dbReference type="SAM" id="SignalP"/>
    </source>
</evidence>
<evidence type="ECO:0000313" key="3">
    <source>
        <dbReference type="EMBL" id="TWI03932.1"/>
    </source>
</evidence>
<feature type="chain" id="PRO_5022104606" evidence="1">
    <location>
        <begin position="27"/>
        <end position="172"/>
    </location>
</feature>
<dbReference type="RefSeq" id="WP_158635311.1">
    <property type="nucleotide sequence ID" value="NZ_VLKN01000003.1"/>
</dbReference>
<evidence type="ECO:0000259" key="2">
    <source>
        <dbReference type="Pfam" id="PF13924"/>
    </source>
</evidence>
<comment type="caution">
    <text evidence="3">The sequence shown here is derived from an EMBL/GenBank/DDBJ whole genome shotgun (WGS) entry which is preliminary data.</text>
</comment>
<dbReference type="EMBL" id="VLKN01000003">
    <property type="protein sequence ID" value="TWI03932.1"/>
    <property type="molecule type" value="Genomic_DNA"/>
</dbReference>
<dbReference type="Proteomes" id="UP000315167">
    <property type="component" value="Unassembled WGS sequence"/>
</dbReference>
<organism evidence="3 4">
    <name type="scientific">Luteimonas cucumeris</name>
    <dbReference type="NCBI Taxonomy" id="985012"/>
    <lineage>
        <taxon>Bacteria</taxon>
        <taxon>Pseudomonadati</taxon>
        <taxon>Pseudomonadota</taxon>
        <taxon>Gammaproteobacteria</taxon>
        <taxon>Lysobacterales</taxon>
        <taxon>Lysobacteraceae</taxon>
        <taxon>Luteimonas</taxon>
    </lineage>
</organism>
<dbReference type="AlphaFoldDB" id="A0A562L8C9"/>
<keyword evidence="4" id="KW-1185">Reference proteome</keyword>
<feature type="signal peptide" evidence="1">
    <location>
        <begin position="1"/>
        <end position="26"/>
    </location>
</feature>
<gene>
    <name evidence="3" type="ORF">IP90_01751</name>
</gene>
<sequence length="172" mass="18606">MLGFRKTALVAMSWLCLLTLLPPANAAEQTTPNPLLGTWTLVSVDSIKADGSRVALYGSEPKGVLIFDGQGRYASQIMRAQRPRFASGKKSNGTAEEYKAATQGVNAHFGEYAVDTAAGLVSFHIQHALFPNWEGTTQDRKFTLANDVLTYSVPVPTSGDGASDEVVWRRTD</sequence>
<feature type="domain" description="Lipocalin-like" evidence="2">
    <location>
        <begin position="37"/>
        <end position="170"/>
    </location>
</feature>
<dbReference type="OrthoDB" id="118834at2"/>
<protein>
    <submittedName>
        <fullName evidence="3">Lipocalin-like protein</fullName>
    </submittedName>
</protein>
<dbReference type="Pfam" id="PF13924">
    <property type="entry name" value="Lipocalin_5"/>
    <property type="match status" value="1"/>
</dbReference>
<keyword evidence="1" id="KW-0732">Signal</keyword>
<evidence type="ECO:0000313" key="4">
    <source>
        <dbReference type="Proteomes" id="UP000315167"/>
    </source>
</evidence>
<name>A0A562L8C9_9GAMM</name>
<proteinExistence type="predicted"/>
<reference evidence="3 4" key="1">
    <citation type="journal article" date="2015" name="Stand. Genomic Sci.">
        <title>Genomic Encyclopedia of Bacterial and Archaeal Type Strains, Phase III: the genomes of soil and plant-associated and newly described type strains.</title>
        <authorList>
            <person name="Whitman W.B."/>
            <person name="Woyke T."/>
            <person name="Klenk H.P."/>
            <person name="Zhou Y."/>
            <person name="Lilburn T.G."/>
            <person name="Beck B.J."/>
            <person name="De Vos P."/>
            <person name="Vandamme P."/>
            <person name="Eisen J.A."/>
            <person name="Garrity G."/>
            <person name="Hugenholtz P."/>
            <person name="Kyrpides N.C."/>
        </authorList>
    </citation>
    <scope>NUCLEOTIDE SEQUENCE [LARGE SCALE GENOMIC DNA]</scope>
    <source>
        <strain evidence="3 4">CGMCC 1.10821</strain>
    </source>
</reference>